<keyword evidence="1" id="KW-0472">Membrane</keyword>
<feature type="transmembrane region" description="Helical" evidence="1">
    <location>
        <begin position="73"/>
        <end position="101"/>
    </location>
</feature>
<dbReference type="EMBL" id="JAOAOG010000276">
    <property type="protein sequence ID" value="KAJ6233741.1"/>
    <property type="molecule type" value="Genomic_DNA"/>
</dbReference>
<feature type="transmembrane region" description="Helical" evidence="1">
    <location>
        <begin position="42"/>
        <end position="61"/>
    </location>
</feature>
<evidence type="ECO:0000313" key="5">
    <source>
        <dbReference type="Proteomes" id="UP001150062"/>
    </source>
</evidence>
<comment type="caution">
    <text evidence="2">The sequence shown here is derived from an EMBL/GenBank/DDBJ whole genome shotgun (WGS) entry which is preliminary data.</text>
</comment>
<keyword evidence="1" id="KW-1133">Transmembrane helix</keyword>
<feature type="transmembrane region" description="Helical" evidence="1">
    <location>
        <begin position="6"/>
        <end position="30"/>
    </location>
</feature>
<name>A0AAV7Z6E8_9EUKA</name>
<evidence type="ECO:0000256" key="1">
    <source>
        <dbReference type="SAM" id="Phobius"/>
    </source>
</evidence>
<keyword evidence="5" id="KW-1185">Reference proteome</keyword>
<feature type="transmembrane region" description="Helical" evidence="1">
    <location>
        <begin position="192"/>
        <end position="211"/>
    </location>
</feature>
<sequence length="275" mass="32427">MKTSVLANSIILQISLLFLSLYSLFRLVKLYRSKIYRSYQNLFYWCVFLGCLGLCVNEFWLSLRYYDGMDLKLYYTIAIPFNFIILYSYLLMIPVQAELYYLCKEAKTGKHYDKNKIVRNLHILITIMTMTNMVVHFVFYTVEVKKYYIIDPCLMLLATVVTIGFWLYYGIQLTRIVKNVAGEAMWNQTRKLFIVEIIWSAMYITTVVIVFLSNSKSRFHPEAKYSWGELVFIYIQKVIPSLLIMVVVFETPKTIKPKNLLLVNLNTTSSDNDEY</sequence>
<proteinExistence type="predicted"/>
<evidence type="ECO:0000313" key="2">
    <source>
        <dbReference type="EMBL" id="KAJ3437399.1"/>
    </source>
</evidence>
<feature type="transmembrane region" description="Helical" evidence="1">
    <location>
        <begin position="231"/>
        <end position="249"/>
    </location>
</feature>
<protein>
    <recommendedName>
        <fullName evidence="6">THH1/TOM1/TOM3 domain-containing protein</fullName>
    </recommendedName>
</protein>
<reference evidence="3" key="1">
    <citation type="submission" date="2022-08" db="EMBL/GenBank/DDBJ databases">
        <title>Novel sulfate-reducing endosymbionts in the free-living metamonad Anaeramoeba.</title>
        <authorList>
            <person name="Jerlstrom-Hultqvist J."/>
            <person name="Cepicka I."/>
            <person name="Gallot-Lavallee L."/>
            <person name="Salas-Leiva D."/>
            <person name="Curtis B.A."/>
            <person name="Zahonova K."/>
            <person name="Pipaliya S."/>
            <person name="Dacks J."/>
            <person name="Roger A.J."/>
        </authorList>
    </citation>
    <scope>NUCLEOTIDE SEQUENCE</scope>
    <source>
        <strain evidence="3">Schooner1</strain>
    </source>
</reference>
<organism evidence="2 4">
    <name type="scientific">Anaeramoeba flamelloides</name>
    <dbReference type="NCBI Taxonomy" id="1746091"/>
    <lineage>
        <taxon>Eukaryota</taxon>
        <taxon>Metamonada</taxon>
        <taxon>Anaeramoebidae</taxon>
        <taxon>Anaeramoeba</taxon>
    </lineage>
</organism>
<gene>
    <name evidence="2" type="ORF">M0812_16560</name>
    <name evidence="3" type="ORF">M0813_30050</name>
</gene>
<dbReference type="Proteomes" id="UP001150062">
    <property type="component" value="Unassembled WGS sequence"/>
</dbReference>
<evidence type="ECO:0000313" key="4">
    <source>
        <dbReference type="Proteomes" id="UP001146793"/>
    </source>
</evidence>
<keyword evidence="1" id="KW-0812">Transmembrane</keyword>
<feature type="transmembrane region" description="Helical" evidence="1">
    <location>
        <begin position="148"/>
        <end position="171"/>
    </location>
</feature>
<feature type="transmembrane region" description="Helical" evidence="1">
    <location>
        <begin position="121"/>
        <end position="142"/>
    </location>
</feature>
<dbReference type="EMBL" id="JANTQA010000033">
    <property type="protein sequence ID" value="KAJ3437399.1"/>
    <property type="molecule type" value="Genomic_DNA"/>
</dbReference>
<dbReference type="AlphaFoldDB" id="A0AAV7Z6E8"/>
<reference evidence="2" key="2">
    <citation type="submission" date="2022-08" db="EMBL/GenBank/DDBJ databases">
        <title>Novel sulphate-reducing endosymbionts in the free-living metamonad Anaeramoeba.</title>
        <authorList>
            <person name="Jerlstrom-Hultqvist J."/>
            <person name="Cepicka I."/>
            <person name="Gallot-Lavallee L."/>
            <person name="Salas-Leiva D."/>
            <person name="Curtis B.A."/>
            <person name="Zahonova K."/>
            <person name="Pipaliya S."/>
            <person name="Dacks J."/>
            <person name="Roger A.J."/>
        </authorList>
    </citation>
    <scope>NUCLEOTIDE SEQUENCE</scope>
    <source>
        <strain evidence="2">Busselton2</strain>
    </source>
</reference>
<dbReference type="Proteomes" id="UP001146793">
    <property type="component" value="Unassembled WGS sequence"/>
</dbReference>
<evidence type="ECO:0008006" key="6">
    <source>
        <dbReference type="Google" id="ProtNLM"/>
    </source>
</evidence>
<evidence type="ECO:0000313" key="3">
    <source>
        <dbReference type="EMBL" id="KAJ6233741.1"/>
    </source>
</evidence>
<accession>A0AAV7Z6E8</accession>